<dbReference type="AlphaFoldDB" id="A0A437MVQ1"/>
<dbReference type="Proteomes" id="UP000282759">
    <property type="component" value="Unassembled WGS sequence"/>
</dbReference>
<dbReference type="OrthoDB" id="761796at2"/>
<name>A0A437MVQ1_9SPHI</name>
<gene>
    <name evidence="1" type="ORF">EOD41_07220</name>
</gene>
<keyword evidence="2" id="KW-1185">Reference proteome</keyword>
<organism evidence="1 2">
    <name type="scientific">Mucilaginibacter limnophilus</name>
    <dbReference type="NCBI Taxonomy" id="1932778"/>
    <lineage>
        <taxon>Bacteria</taxon>
        <taxon>Pseudomonadati</taxon>
        <taxon>Bacteroidota</taxon>
        <taxon>Sphingobacteriia</taxon>
        <taxon>Sphingobacteriales</taxon>
        <taxon>Sphingobacteriaceae</taxon>
        <taxon>Mucilaginibacter</taxon>
    </lineage>
</organism>
<comment type="caution">
    <text evidence="1">The sequence shown here is derived from an EMBL/GenBank/DDBJ whole genome shotgun (WGS) entry which is preliminary data.</text>
</comment>
<dbReference type="EMBL" id="SACK01000002">
    <property type="protein sequence ID" value="RVU01742.1"/>
    <property type="molecule type" value="Genomic_DNA"/>
</dbReference>
<reference evidence="1 2" key="1">
    <citation type="submission" date="2019-01" db="EMBL/GenBank/DDBJ databases">
        <authorList>
            <person name="Chen W.-M."/>
        </authorList>
    </citation>
    <scope>NUCLEOTIDE SEQUENCE [LARGE SCALE GENOMIC DNA]</scope>
    <source>
        <strain evidence="1 2">YBJ-36</strain>
    </source>
</reference>
<evidence type="ECO:0000313" key="2">
    <source>
        <dbReference type="Proteomes" id="UP000282759"/>
    </source>
</evidence>
<protein>
    <submittedName>
        <fullName evidence="1">T9SS type A sorting domain-containing protein</fullName>
    </submittedName>
</protein>
<dbReference type="NCBIfam" id="TIGR04183">
    <property type="entry name" value="Por_Secre_tail"/>
    <property type="match status" value="1"/>
</dbReference>
<dbReference type="RefSeq" id="WP_127704107.1">
    <property type="nucleotide sequence ID" value="NZ_SACK01000002.1"/>
</dbReference>
<accession>A0A437MVQ1</accession>
<sequence length="289" mass="32606">MKKLLLKPGFESIFALSIVAIIGLPPLVLAQDKEKKDNYVKKRIEIRIKDGDTVVNGKNIKELKGKEKDDALAMFEPGNEVRVFTQRQPRITFERRKDAKGDVIIKRNFEAEPQFFAFDDFNNDSLHKDVRIKIDKFRGQPGFEYNFDNFHGPDVRSFKFDGFGQRNTQSFNYTNTDDEGISTHISFRVSDASTEKTKAIAGVEKAELDLNSITLVPEFLTGKTTLSFNLTAKGSADVQLKDSQGKALWSDKASSGNFSKAFTLPMNGVYYLQVKQGSNVALKRIVKED</sequence>
<proteinExistence type="predicted"/>
<dbReference type="Gene3D" id="2.60.120.380">
    <property type="match status" value="1"/>
</dbReference>
<dbReference type="InterPro" id="IPR026444">
    <property type="entry name" value="Secre_tail"/>
</dbReference>
<evidence type="ECO:0000313" key="1">
    <source>
        <dbReference type="EMBL" id="RVU01742.1"/>
    </source>
</evidence>